<gene>
    <name evidence="1" type="ORF">EHE22_15740</name>
</gene>
<accession>A0A7Y3T6J9</accession>
<evidence type="ECO:0000313" key="1">
    <source>
        <dbReference type="EMBL" id="NNV21873.1"/>
    </source>
</evidence>
<organism evidence="1 2">
    <name type="scientific">Brucella pseudogrignonensis</name>
    <dbReference type="NCBI Taxonomy" id="419475"/>
    <lineage>
        <taxon>Bacteria</taxon>
        <taxon>Pseudomonadati</taxon>
        <taxon>Pseudomonadota</taxon>
        <taxon>Alphaproteobacteria</taxon>
        <taxon>Hyphomicrobiales</taxon>
        <taxon>Brucellaceae</taxon>
        <taxon>Brucella/Ochrobactrum group</taxon>
        <taxon>Brucella</taxon>
    </lineage>
</organism>
<dbReference type="InterPro" id="IPR027417">
    <property type="entry name" value="P-loop_NTPase"/>
</dbReference>
<dbReference type="AlphaFoldDB" id="A0A7Y3T6J9"/>
<evidence type="ECO:0000313" key="2">
    <source>
        <dbReference type="Proteomes" id="UP000526233"/>
    </source>
</evidence>
<protein>
    <recommendedName>
        <fullName evidence="3">2-phosphoglycerate kinase</fullName>
    </recommendedName>
</protein>
<name>A0A7Y3T6J9_9HYPH</name>
<dbReference type="Gene3D" id="3.40.50.300">
    <property type="entry name" value="P-loop containing nucleotide triphosphate hydrolases"/>
    <property type="match status" value="1"/>
</dbReference>
<dbReference type="EMBL" id="PKQI01000002">
    <property type="protein sequence ID" value="NNV21873.1"/>
    <property type="molecule type" value="Genomic_DNA"/>
</dbReference>
<reference evidence="1 2" key="1">
    <citation type="submission" date="2018-11" db="EMBL/GenBank/DDBJ databases">
        <title>Genome sequencing and analysis.</title>
        <authorList>
            <person name="Huang Y.-T."/>
        </authorList>
    </citation>
    <scope>NUCLEOTIDE SEQUENCE [LARGE SCALE GENOMIC DNA]</scope>
    <source>
        <strain evidence="1 2">SHIN</strain>
    </source>
</reference>
<comment type="caution">
    <text evidence="1">The sequence shown here is derived from an EMBL/GenBank/DDBJ whole genome shotgun (WGS) entry which is preliminary data.</text>
</comment>
<sequence length="199" mass="22499">MERAMSGILIAGSSHVGKSTFAARLTKALGWSLISTDSLARHPGRPWPTVRPAVAEFYSSLSPETIHWFLKVHHENIWPLIREKIEGHIHDGRQFICEGSALRPEYLTTLNTASTECVCLYADDDFLLSRMRNEAGYDHVDSSLRYIIDKFIERSLRDNSELKASALSNHIRLVNAADMVEVNQSYEQLLQQASNNSEK</sequence>
<proteinExistence type="predicted"/>
<evidence type="ECO:0008006" key="3">
    <source>
        <dbReference type="Google" id="ProtNLM"/>
    </source>
</evidence>
<dbReference type="Proteomes" id="UP000526233">
    <property type="component" value="Unassembled WGS sequence"/>
</dbReference>
<dbReference type="SUPFAM" id="SSF52540">
    <property type="entry name" value="P-loop containing nucleoside triphosphate hydrolases"/>
    <property type="match status" value="1"/>
</dbReference>